<gene>
    <name evidence="2" type="ORF">CGZ92_02825</name>
</gene>
<dbReference type="InterPro" id="IPR003737">
    <property type="entry name" value="GlcNAc_PI_deacetylase-related"/>
</dbReference>
<dbReference type="EMBL" id="NMVI01000009">
    <property type="protein sequence ID" value="OYN89268.1"/>
    <property type="molecule type" value="Genomic_DNA"/>
</dbReference>
<evidence type="ECO:0000256" key="1">
    <source>
        <dbReference type="ARBA" id="ARBA00022833"/>
    </source>
</evidence>
<evidence type="ECO:0000313" key="2">
    <source>
        <dbReference type="EMBL" id="OYN89268.1"/>
    </source>
</evidence>
<keyword evidence="1" id="KW-0862">Zinc</keyword>
<dbReference type="InterPro" id="IPR024078">
    <property type="entry name" value="LmbE-like_dom_sf"/>
</dbReference>
<dbReference type="PANTHER" id="PTHR12993">
    <property type="entry name" value="N-ACETYLGLUCOSAMINYL-PHOSPHATIDYLINOSITOL DE-N-ACETYLASE-RELATED"/>
    <property type="match status" value="1"/>
</dbReference>
<dbReference type="Gene3D" id="3.40.50.10320">
    <property type="entry name" value="LmbE-like"/>
    <property type="match status" value="1"/>
</dbReference>
<reference evidence="2 3" key="1">
    <citation type="submission" date="2017-07" db="EMBL/GenBank/DDBJ databases">
        <title>Draft whole genome sequences of clinical Proprionibacteriaceae strains.</title>
        <authorList>
            <person name="Bernier A.-M."/>
            <person name="Bernard K."/>
            <person name="Domingo M.-C."/>
        </authorList>
    </citation>
    <scope>NUCLEOTIDE SEQUENCE [LARGE SCALE GENOMIC DNA]</scope>
    <source>
        <strain evidence="2 3">NML 160184</strain>
    </source>
</reference>
<dbReference type="RefSeq" id="WP_094449885.1">
    <property type="nucleotide sequence ID" value="NZ_NMVI01000009.1"/>
</dbReference>
<dbReference type="AlphaFoldDB" id="A0A255ECH9"/>
<proteinExistence type="predicted"/>
<organism evidence="2 3">
    <name type="scientific">Parenemella sanctibonifatiensis</name>
    <dbReference type="NCBI Taxonomy" id="2016505"/>
    <lineage>
        <taxon>Bacteria</taxon>
        <taxon>Bacillati</taxon>
        <taxon>Actinomycetota</taxon>
        <taxon>Actinomycetes</taxon>
        <taxon>Propionibacteriales</taxon>
        <taxon>Propionibacteriaceae</taxon>
        <taxon>Parenemella</taxon>
    </lineage>
</organism>
<sequence>MTDPWLLLADCDTVLAVHAHPDDETLATGALLAELAAHGVRVELLTATRGEAGEVVPGVIEDHDQRSLDEVRAAEIDQAAAALGLADRHVLGDGVAVAEGAEPSIYRDSGMTWLREGLAGPDPDAGADAFTKRSPSEAVADLAAVIAAVEPDAIISYDDAGSYGHPDHVHTRTVALAAARAAELPFVEVASKDHDPRFEWRDHPGSLDAVTAALAAYRTQLTVEKNLTEPPSGLLVRHVGGQLQEIWMRTGLRVVT</sequence>
<comment type="caution">
    <text evidence="2">The sequence shown here is derived from an EMBL/GenBank/DDBJ whole genome shotgun (WGS) entry which is preliminary data.</text>
</comment>
<protein>
    <submittedName>
        <fullName evidence="2">GlcNAc-PI de-N-acetylase</fullName>
    </submittedName>
</protein>
<dbReference type="GO" id="GO:0016811">
    <property type="term" value="F:hydrolase activity, acting on carbon-nitrogen (but not peptide) bonds, in linear amides"/>
    <property type="evidence" value="ECO:0007669"/>
    <property type="project" value="TreeGrafter"/>
</dbReference>
<dbReference type="Proteomes" id="UP000216533">
    <property type="component" value="Unassembled WGS sequence"/>
</dbReference>
<dbReference type="PANTHER" id="PTHR12993:SF11">
    <property type="entry name" value="N-ACETYLGLUCOSAMINYL-PHOSPHATIDYLINOSITOL DE-N-ACETYLASE"/>
    <property type="match status" value="1"/>
</dbReference>
<name>A0A255ECH9_9ACTN</name>
<dbReference type="Pfam" id="PF02585">
    <property type="entry name" value="PIG-L"/>
    <property type="match status" value="1"/>
</dbReference>
<dbReference type="GO" id="GO:0016137">
    <property type="term" value="P:glycoside metabolic process"/>
    <property type="evidence" value="ECO:0007669"/>
    <property type="project" value="UniProtKB-ARBA"/>
</dbReference>
<evidence type="ECO:0000313" key="3">
    <source>
        <dbReference type="Proteomes" id="UP000216533"/>
    </source>
</evidence>
<dbReference type="SUPFAM" id="SSF102588">
    <property type="entry name" value="LmbE-like"/>
    <property type="match status" value="1"/>
</dbReference>
<accession>A0A255ECH9</accession>